<proteinExistence type="predicted"/>
<gene>
    <name evidence="2" type="ORF">DFQ27_009629</name>
</gene>
<protein>
    <submittedName>
        <fullName evidence="2">Uncharacterized protein</fullName>
    </submittedName>
</protein>
<organism evidence="2 3">
    <name type="scientific">Actinomortierella ambigua</name>
    <dbReference type="NCBI Taxonomy" id="1343610"/>
    <lineage>
        <taxon>Eukaryota</taxon>
        <taxon>Fungi</taxon>
        <taxon>Fungi incertae sedis</taxon>
        <taxon>Mucoromycota</taxon>
        <taxon>Mortierellomycotina</taxon>
        <taxon>Mortierellomycetes</taxon>
        <taxon>Mortierellales</taxon>
        <taxon>Mortierellaceae</taxon>
        <taxon>Actinomortierella</taxon>
    </lineage>
</organism>
<keyword evidence="3" id="KW-1185">Reference proteome</keyword>
<dbReference type="AlphaFoldDB" id="A0A9P6QIH4"/>
<name>A0A9P6QIH4_9FUNG</name>
<reference evidence="2" key="1">
    <citation type="journal article" date="2020" name="Fungal Divers.">
        <title>Resolving the Mortierellaceae phylogeny through synthesis of multi-gene phylogenetics and phylogenomics.</title>
        <authorList>
            <person name="Vandepol N."/>
            <person name="Liber J."/>
            <person name="Desiro A."/>
            <person name="Na H."/>
            <person name="Kennedy M."/>
            <person name="Barry K."/>
            <person name="Grigoriev I.V."/>
            <person name="Miller A.N."/>
            <person name="O'Donnell K."/>
            <person name="Stajich J.E."/>
            <person name="Bonito G."/>
        </authorList>
    </citation>
    <scope>NUCLEOTIDE SEQUENCE</scope>
    <source>
        <strain evidence="2">BC1065</strain>
    </source>
</reference>
<dbReference type="Proteomes" id="UP000807716">
    <property type="component" value="Unassembled WGS sequence"/>
</dbReference>
<evidence type="ECO:0000256" key="1">
    <source>
        <dbReference type="SAM" id="Coils"/>
    </source>
</evidence>
<feature type="coiled-coil region" evidence="1">
    <location>
        <begin position="1"/>
        <end position="28"/>
    </location>
</feature>
<keyword evidence="1" id="KW-0175">Coiled coil</keyword>
<evidence type="ECO:0000313" key="3">
    <source>
        <dbReference type="Proteomes" id="UP000807716"/>
    </source>
</evidence>
<comment type="caution">
    <text evidence="2">The sequence shown here is derived from an EMBL/GenBank/DDBJ whole genome shotgun (WGS) entry which is preliminary data.</text>
</comment>
<evidence type="ECO:0000313" key="2">
    <source>
        <dbReference type="EMBL" id="KAG0266622.1"/>
    </source>
</evidence>
<sequence>MVALLTDINNMEKTLVELELKKRECEKKTDVAMDSLPVTLPPDLYCFDRAEDRKATEATD</sequence>
<dbReference type="EMBL" id="JAAAJB010000090">
    <property type="protein sequence ID" value="KAG0266622.1"/>
    <property type="molecule type" value="Genomic_DNA"/>
</dbReference>
<accession>A0A9P6QIH4</accession>